<evidence type="ECO:0000256" key="1">
    <source>
        <dbReference type="SAM" id="MobiDB-lite"/>
    </source>
</evidence>
<dbReference type="EMBL" id="JAULUE010002046">
    <property type="protein sequence ID" value="KAK5915062.1"/>
    <property type="molecule type" value="Genomic_DNA"/>
</dbReference>
<sequence length="68" mass="7673">MIKYEFYKYVLTLSCLPSSGVLQQRLSSQDAAGRHSRGVLKERLSSQDAAGRHSRGECTTHRTEVYPD</sequence>
<evidence type="ECO:0000313" key="3">
    <source>
        <dbReference type="Proteomes" id="UP001335648"/>
    </source>
</evidence>
<protein>
    <submittedName>
        <fullName evidence="2">Uncharacterized protein</fullName>
    </submittedName>
</protein>
<accession>A0AAN8D4B6</accession>
<proteinExistence type="predicted"/>
<feature type="region of interest" description="Disordered" evidence="1">
    <location>
        <begin position="28"/>
        <end position="68"/>
    </location>
</feature>
<reference evidence="2 3" key="1">
    <citation type="journal article" date="2023" name="Mol. Biol. Evol.">
        <title>Genomics of Secondarily Temperate Adaptation in the Only Non-Antarctic Icefish.</title>
        <authorList>
            <person name="Rivera-Colon A.G."/>
            <person name="Rayamajhi N."/>
            <person name="Minhas B.F."/>
            <person name="Madrigal G."/>
            <person name="Bilyk K.T."/>
            <person name="Yoon V."/>
            <person name="Hune M."/>
            <person name="Gregory S."/>
            <person name="Cheng C.H.C."/>
            <person name="Catchen J.M."/>
        </authorList>
    </citation>
    <scope>NUCLEOTIDE SEQUENCE [LARGE SCALE GENOMIC DNA]</scope>
    <source>
        <strain evidence="2">JC2023a</strain>
    </source>
</reference>
<keyword evidence="3" id="KW-1185">Reference proteome</keyword>
<evidence type="ECO:0000313" key="2">
    <source>
        <dbReference type="EMBL" id="KAK5915062.1"/>
    </source>
</evidence>
<dbReference type="Proteomes" id="UP001335648">
    <property type="component" value="Unassembled WGS sequence"/>
</dbReference>
<gene>
    <name evidence="2" type="ORF">CesoFtcFv8_000693</name>
</gene>
<feature type="compositionally biased region" description="Basic and acidic residues" evidence="1">
    <location>
        <begin position="39"/>
        <end position="68"/>
    </location>
</feature>
<dbReference type="AlphaFoldDB" id="A0AAN8D4B6"/>
<organism evidence="2 3">
    <name type="scientific">Champsocephalus esox</name>
    <name type="common">pike icefish</name>
    <dbReference type="NCBI Taxonomy" id="159716"/>
    <lineage>
        <taxon>Eukaryota</taxon>
        <taxon>Metazoa</taxon>
        <taxon>Chordata</taxon>
        <taxon>Craniata</taxon>
        <taxon>Vertebrata</taxon>
        <taxon>Euteleostomi</taxon>
        <taxon>Actinopterygii</taxon>
        <taxon>Neopterygii</taxon>
        <taxon>Teleostei</taxon>
        <taxon>Neoteleostei</taxon>
        <taxon>Acanthomorphata</taxon>
        <taxon>Eupercaria</taxon>
        <taxon>Perciformes</taxon>
        <taxon>Notothenioidei</taxon>
        <taxon>Channichthyidae</taxon>
        <taxon>Champsocephalus</taxon>
    </lineage>
</organism>
<comment type="caution">
    <text evidence="2">The sequence shown here is derived from an EMBL/GenBank/DDBJ whole genome shotgun (WGS) entry which is preliminary data.</text>
</comment>
<name>A0AAN8D4B6_9TELE</name>